<dbReference type="EMBL" id="JAGSOH010000099">
    <property type="protein sequence ID" value="MBR7829775.1"/>
    <property type="molecule type" value="Genomic_DNA"/>
</dbReference>
<feature type="domain" description="HAMP" evidence="13">
    <location>
        <begin position="230"/>
        <end position="282"/>
    </location>
</feature>
<accession>A0A941EBJ9</accession>
<organism evidence="14 15">
    <name type="scientific">Actinospica acidithermotolerans</name>
    <dbReference type="NCBI Taxonomy" id="2828514"/>
    <lineage>
        <taxon>Bacteria</taxon>
        <taxon>Bacillati</taxon>
        <taxon>Actinomycetota</taxon>
        <taxon>Actinomycetes</taxon>
        <taxon>Catenulisporales</taxon>
        <taxon>Actinospicaceae</taxon>
        <taxon>Actinospica</taxon>
    </lineage>
</organism>
<evidence type="ECO:0000259" key="13">
    <source>
        <dbReference type="PROSITE" id="PS50885"/>
    </source>
</evidence>
<dbReference type="InterPro" id="IPR005467">
    <property type="entry name" value="His_kinase_dom"/>
</dbReference>
<dbReference type="InterPro" id="IPR003660">
    <property type="entry name" value="HAMP_dom"/>
</dbReference>
<feature type="domain" description="Histidine kinase" evidence="12">
    <location>
        <begin position="290"/>
        <end position="502"/>
    </location>
</feature>
<comment type="caution">
    <text evidence="14">The sequence shown here is derived from an EMBL/GenBank/DDBJ whole genome shotgun (WGS) entry which is preliminary data.</text>
</comment>
<dbReference type="SUPFAM" id="SSF47384">
    <property type="entry name" value="Homodimeric domain of signal transducing histidine kinase"/>
    <property type="match status" value="1"/>
</dbReference>
<dbReference type="EC" id="2.7.13.3" evidence="3"/>
<protein>
    <recommendedName>
        <fullName evidence="3">histidine kinase</fullName>
        <ecNumber evidence="3">2.7.13.3</ecNumber>
    </recommendedName>
</protein>
<evidence type="ECO:0000256" key="6">
    <source>
        <dbReference type="ARBA" id="ARBA00022692"/>
    </source>
</evidence>
<keyword evidence="9" id="KW-0902">Two-component regulatory system</keyword>
<evidence type="ECO:0000256" key="7">
    <source>
        <dbReference type="ARBA" id="ARBA00022777"/>
    </source>
</evidence>
<dbReference type="Gene3D" id="6.10.340.10">
    <property type="match status" value="1"/>
</dbReference>
<dbReference type="CDD" id="cd06225">
    <property type="entry name" value="HAMP"/>
    <property type="match status" value="1"/>
</dbReference>
<dbReference type="PANTHER" id="PTHR45436:SF5">
    <property type="entry name" value="SENSOR HISTIDINE KINASE TRCS"/>
    <property type="match status" value="1"/>
</dbReference>
<keyword evidence="7 14" id="KW-0418">Kinase</keyword>
<dbReference type="SUPFAM" id="SSF55874">
    <property type="entry name" value="ATPase domain of HSP90 chaperone/DNA topoisomerase II/histidine kinase"/>
    <property type="match status" value="1"/>
</dbReference>
<evidence type="ECO:0000256" key="8">
    <source>
        <dbReference type="ARBA" id="ARBA00022989"/>
    </source>
</evidence>
<dbReference type="PROSITE" id="PS50885">
    <property type="entry name" value="HAMP"/>
    <property type="match status" value="1"/>
</dbReference>
<dbReference type="AlphaFoldDB" id="A0A941EBJ9"/>
<keyword evidence="8 11" id="KW-1133">Transmembrane helix</keyword>
<dbReference type="InterPro" id="IPR003661">
    <property type="entry name" value="HisK_dim/P_dom"/>
</dbReference>
<evidence type="ECO:0000256" key="11">
    <source>
        <dbReference type="SAM" id="Phobius"/>
    </source>
</evidence>
<dbReference type="PROSITE" id="PS50109">
    <property type="entry name" value="HIS_KIN"/>
    <property type="match status" value="1"/>
</dbReference>
<dbReference type="InterPro" id="IPR050428">
    <property type="entry name" value="TCS_sensor_his_kinase"/>
</dbReference>
<dbReference type="CDD" id="cd00082">
    <property type="entry name" value="HisKA"/>
    <property type="match status" value="1"/>
</dbReference>
<keyword evidence="4" id="KW-0597">Phosphoprotein</keyword>
<keyword evidence="10 11" id="KW-0472">Membrane</keyword>
<dbReference type="InterPro" id="IPR036097">
    <property type="entry name" value="HisK_dim/P_sf"/>
</dbReference>
<dbReference type="SMART" id="SM00387">
    <property type="entry name" value="HATPase_c"/>
    <property type="match status" value="1"/>
</dbReference>
<dbReference type="GO" id="GO:0005886">
    <property type="term" value="C:plasma membrane"/>
    <property type="evidence" value="ECO:0007669"/>
    <property type="project" value="UniProtKB-SubCell"/>
</dbReference>
<dbReference type="SUPFAM" id="SSF158472">
    <property type="entry name" value="HAMP domain-like"/>
    <property type="match status" value="1"/>
</dbReference>
<dbReference type="InterPro" id="IPR036890">
    <property type="entry name" value="HATPase_C_sf"/>
</dbReference>
<dbReference type="InterPro" id="IPR003594">
    <property type="entry name" value="HATPase_dom"/>
</dbReference>
<dbReference type="CDD" id="cd00075">
    <property type="entry name" value="HATPase"/>
    <property type="match status" value="1"/>
</dbReference>
<evidence type="ECO:0000256" key="10">
    <source>
        <dbReference type="ARBA" id="ARBA00023136"/>
    </source>
</evidence>
<name>A0A941EBJ9_9ACTN</name>
<dbReference type="SMART" id="SM00304">
    <property type="entry name" value="HAMP"/>
    <property type="match status" value="1"/>
</dbReference>
<evidence type="ECO:0000256" key="2">
    <source>
        <dbReference type="ARBA" id="ARBA00004236"/>
    </source>
</evidence>
<reference evidence="14" key="1">
    <citation type="submission" date="2021-04" db="EMBL/GenBank/DDBJ databases">
        <title>Genome based classification of Actinospica acidithermotolerans sp. nov., an actinobacterium isolated from an Indonesian hot spring.</title>
        <authorList>
            <person name="Kusuma A.B."/>
            <person name="Putra K.E."/>
            <person name="Nafisah S."/>
            <person name="Loh J."/>
            <person name="Nouioui I."/>
            <person name="Goodfellow M."/>
        </authorList>
    </citation>
    <scope>NUCLEOTIDE SEQUENCE</scope>
    <source>
        <strain evidence="14">MGRD01-02</strain>
    </source>
</reference>
<evidence type="ECO:0000259" key="12">
    <source>
        <dbReference type="PROSITE" id="PS50109"/>
    </source>
</evidence>
<evidence type="ECO:0000256" key="3">
    <source>
        <dbReference type="ARBA" id="ARBA00012438"/>
    </source>
</evidence>
<dbReference type="GO" id="GO:0000155">
    <property type="term" value="F:phosphorelay sensor kinase activity"/>
    <property type="evidence" value="ECO:0007669"/>
    <property type="project" value="InterPro"/>
</dbReference>
<keyword evidence="6 11" id="KW-0812">Transmembrane</keyword>
<keyword evidence="15" id="KW-1185">Reference proteome</keyword>
<evidence type="ECO:0000256" key="5">
    <source>
        <dbReference type="ARBA" id="ARBA00022679"/>
    </source>
</evidence>
<evidence type="ECO:0000256" key="4">
    <source>
        <dbReference type="ARBA" id="ARBA00022553"/>
    </source>
</evidence>
<evidence type="ECO:0000313" key="14">
    <source>
        <dbReference type="EMBL" id="MBR7829775.1"/>
    </source>
</evidence>
<comment type="subcellular location">
    <subcellularLocation>
        <location evidence="2">Cell membrane</location>
    </subcellularLocation>
</comment>
<dbReference type="Gene3D" id="1.10.287.130">
    <property type="match status" value="1"/>
</dbReference>
<dbReference type="SMART" id="SM00388">
    <property type="entry name" value="HisKA"/>
    <property type="match status" value="1"/>
</dbReference>
<dbReference type="Gene3D" id="3.30.565.10">
    <property type="entry name" value="Histidine kinase-like ATPase, C-terminal domain"/>
    <property type="match status" value="1"/>
</dbReference>
<dbReference type="Pfam" id="PF00672">
    <property type="entry name" value="HAMP"/>
    <property type="match status" value="1"/>
</dbReference>
<dbReference type="InterPro" id="IPR004358">
    <property type="entry name" value="Sig_transdc_His_kin-like_C"/>
</dbReference>
<evidence type="ECO:0000313" key="15">
    <source>
        <dbReference type="Proteomes" id="UP000676325"/>
    </source>
</evidence>
<dbReference type="Pfam" id="PF00512">
    <property type="entry name" value="HisKA"/>
    <property type="match status" value="1"/>
</dbReference>
<sequence>MSTAKTAKAKTARRRPPLRGIPLRRWFTWHTFRSRITMLVMAAVGLSVALGALISYVSISRTINNNVDNDLKMRTWALADTDLAAVSLQQVGSGLNTDGSAAALNLAGLKMSIVTANGASISPPVIPLAGKAVSTAAPTFGSPELAVAAGQSPYSLRTVDVNGQLYRVYSIPDTSKGGWFGTYVPQDSALVVATSLAATESTLNTLATVSFVVGLIGIALAGAAGFAIGRAALRPVEELSKATEYIARTGDLRSLPVNGDDELAQLTRNFNTMLEALARSQEHQKRLVADAGHELRTPLTSMRTNLDLLAQVMAAPDDDRLPFEERVALMNDVRAQMEELSLLISDLVELSRDEQPSHAIERLDVRDIVDRAAERVQRRAPALTYDLKLSPWYLDGDAAALERLVTNLMDNAAKWSPEGGTVTVTLADGLLQVADQGPGIAEKDLAHVFERFYRSPEARATPGSGLGLAIVRQIAENHGGRVAAARAPGGGALLGVWLPGTPAAEELPAGSRAR</sequence>
<evidence type="ECO:0000256" key="9">
    <source>
        <dbReference type="ARBA" id="ARBA00023012"/>
    </source>
</evidence>
<dbReference type="RefSeq" id="WP_212520908.1">
    <property type="nucleotide sequence ID" value="NZ_JAGSOH010000099.1"/>
</dbReference>
<feature type="transmembrane region" description="Helical" evidence="11">
    <location>
        <begin position="211"/>
        <end position="233"/>
    </location>
</feature>
<dbReference type="PRINTS" id="PR00344">
    <property type="entry name" value="BCTRLSENSOR"/>
</dbReference>
<proteinExistence type="predicted"/>
<evidence type="ECO:0000256" key="1">
    <source>
        <dbReference type="ARBA" id="ARBA00000085"/>
    </source>
</evidence>
<dbReference type="Proteomes" id="UP000676325">
    <property type="component" value="Unassembled WGS sequence"/>
</dbReference>
<dbReference type="Pfam" id="PF02518">
    <property type="entry name" value="HATPase_c"/>
    <property type="match status" value="1"/>
</dbReference>
<gene>
    <name evidence="14" type="ORF">KDK95_25955</name>
</gene>
<comment type="catalytic activity">
    <reaction evidence="1">
        <text>ATP + protein L-histidine = ADP + protein N-phospho-L-histidine.</text>
        <dbReference type="EC" id="2.7.13.3"/>
    </reaction>
</comment>
<keyword evidence="5" id="KW-0808">Transferase</keyword>
<dbReference type="PANTHER" id="PTHR45436">
    <property type="entry name" value="SENSOR HISTIDINE KINASE YKOH"/>
    <property type="match status" value="1"/>
</dbReference>